<keyword evidence="3" id="KW-1185">Reference proteome</keyword>
<dbReference type="Proteomes" id="UP000557566">
    <property type="component" value="Unassembled WGS sequence"/>
</dbReference>
<protein>
    <submittedName>
        <fullName evidence="2">Uncharacterized protein</fullName>
    </submittedName>
</protein>
<gene>
    <name evidence="2" type="ORF">G6O67_001407</name>
</gene>
<reference evidence="2 3" key="1">
    <citation type="journal article" date="2020" name="Genome Biol. Evol.">
        <title>A new high-quality draft genome assembly of the Chinese cordyceps Ophiocordyceps sinensis.</title>
        <authorList>
            <person name="Shu R."/>
            <person name="Zhang J."/>
            <person name="Meng Q."/>
            <person name="Zhang H."/>
            <person name="Zhou G."/>
            <person name="Li M."/>
            <person name="Wu P."/>
            <person name="Zhao Y."/>
            <person name="Chen C."/>
            <person name="Qin Q."/>
        </authorList>
    </citation>
    <scope>NUCLEOTIDE SEQUENCE [LARGE SCALE GENOMIC DNA]</scope>
    <source>
        <strain evidence="2 3">IOZ07</strain>
    </source>
</reference>
<comment type="caution">
    <text evidence="2">The sequence shown here is derived from an EMBL/GenBank/DDBJ whole genome shotgun (WGS) entry which is preliminary data.</text>
</comment>
<sequence>MVALVLQKVSNERRSTRHWYGSPERINSHGNEFNGHEFNTTSSTRVQRTRVQHIEFNTSSKDTSSAHRVQHEFNGHDDEFTRDNVQALFRGHTRRVPDLAGRGDGCEFRTLAGEDVDDLFIKAQRKQGCGMAARTLWWTCGGHVASTGEQDMNDKTSSPSGQDAPHPVSPAAPGALEAGNACAKPSSSRGHGIARGERESFAIDYARRTCVLRGRPWTKEEGFWACHPTSTLKSTPLAPWVAATAAPCGALVSVPSTEHV</sequence>
<feature type="region of interest" description="Disordered" evidence="1">
    <location>
        <begin position="148"/>
        <end position="195"/>
    </location>
</feature>
<feature type="compositionally biased region" description="Polar residues" evidence="1">
    <location>
        <begin position="148"/>
        <end position="161"/>
    </location>
</feature>
<accession>A0A8H4PXH6</accession>
<dbReference type="EMBL" id="JAAVMX010000002">
    <property type="protein sequence ID" value="KAF4512242.1"/>
    <property type="molecule type" value="Genomic_DNA"/>
</dbReference>
<dbReference type="AlphaFoldDB" id="A0A8H4PXH6"/>
<evidence type="ECO:0000313" key="3">
    <source>
        <dbReference type="Proteomes" id="UP000557566"/>
    </source>
</evidence>
<name>A0A8H4PXH6_9HYPO</name>
<feature type="region of interest" description="Disordered" evidence="1">
    <location>
        <begin position="16"/>
        <end position="44"/>
    </location>
</feature>
<organism evidence="2 3">
    <name type="scientific">Ophiocordyceps sinensis</name>
    <dbReference type="NCBI Taxonomy" id="72228"/>
    <lineage>
        <taxon>Eukaryota</taxon>
        <taxon>Fungi</taxon>
        <taxon>Dikarya</taxon>
        <taxon>Ascomycota</taxon>
        <taxon>Pezizomycotina</taxon>
        <taxon>Sordariomycetes</taxon>
        <taxon>Hypocreomycetidae</taxon>
        <taxon>Hypocreales</taxon>
        <taxon>Ophiocordycipitaceae</taxon>
        <taxon>Ophiocordyceps</taxon>
    </lineage>
</organism>
<evidence type="ECO:0000313" key="2">
    <source>
        <dbReference type="EMBL" id="KAF4512242.1"/>
    </source>
</evidence>
<proteinExistence type="predicted"/>
<evidence type="ECO:0000256" key="1">
    <source>
        <dbReference type="SAM" id="MobiDB-lite"/>
    </source>
</evidence>